<gene>
    <name evidence="1" type="ORF">MEDL_13087</name>
</gene>
<accession>A0A8S3QTS6</accession>
<proteinExistence type="predicted"/>
<organism evidence="1 2">
    <name type="scientific">Mytilus edulis</name>
    <name type="common">Blue mussel</name>
    <dbReference type="NCBI Taxonomy" id="6550"/>
    <lineage>
        <taxon>Eukaryota</taxon>
        <taxon>Metazoa</taxon>
        <taxon>Spiralia</taxon>
        <taxon>Lophotrochozoa</taxon>
        <taxon>Mollusca</taxon>
        <taxon>Bivalvia</taxon>
        <taxon>Autobranchia</taxon>
        <taxon>Pteriomorphia</taxon>
        <taxon>Mytilida</taxon>
        <taxon>Mytiloidea</taxon>
        <taxon>Mytilidae</taxon>
        <taxon>Mytilinae</taxon>
        <taxon>Mytilus</taxon>
    </lineage>
</organism>
<comment type="caution">
    <text evidence="1">The sequence shown here is derived from an EMBL/GenBank/DDBJ whole genome shotgun (WGS) entry which is preliminary data.</text>
</comment>
<evidence type="ECO:0000313" key="1">
    <source>
        <dbReference type="EMBL" id="CAG2198312.1"/>
    </source>
</evidence>
<keyword evidence="2" id="KW-1185">Reference proteome</keyword>
<dbReference type="Proteomes" id="UP000683360">
    <property type="component" value="Unassembled WGS sequence"/>
</dbReference>
<dbReference type="EMBL" id="CAJPWZ010000675">
    <property type="protein sequence ID" value="CAG2198312.1"/>
    <property type="molecule type" value="Genomic_DNA"/>
</dbReference>
<dbReference type="OrthoDB" id="6210170at2759"/>
<name>A0A8S3QTS6_MYTED</name>
<sequence>MKEEDIRENDRNQYECFGIVIPDNLLQQYCQRLCDNLAKTVWVGMIIIANRPLRNVTFCTTFCNYLKQLTKVQIASLIQTVENDFLNNLFFIAEEDIKENVDNHYKCFCIVIPDDLLQQYCQRLFDNLTKHHHYSVERNRLLMNITFRATFCTYINQLTKAQIASIIQTAEDDFINEMFVMTEQDINDNAKNQYECFGIVIPSVLLQQYIQRWFDNFENLYHQYDRGQFEKNQTIDEFNISFCFSYIHKTTFNRQN</sequence>
<protein>
    <submittedName>
        <fullName evidence="1">Uncharacterized protein</fullName>
    </submittedName>
</protein>
<evidence type="ECO:0000313" key="2">
    <source>
        <dbReference type="Proteomes" id="UP000683360"/>
    </source>
</evidence>
<dbReference type="AlphaFoldDB" id="A0A8S3QTS6"/>
<reference evidence="1" key="1">
    <citation type="submission" date="2021-03" db="EMBL/GenBank/DDBJ databases">
        <authorList>
            <person name="Bekaert M."/>
        </authorList>
    </citation>
    <scope>NUCLEOTIDE SEQUENCE</scope>
</reference>